<evidence type="ECO:0000313" key="1">
    <source>
        <dbReference type="EMBL" id="PSW22473.1"/>
    </source>
</evidence>
<comment type="caution">
    <text evidence="1">The sequence shown here is derived from an EMBL/GenBank/DDBJ whole genome shotgun (WGS) entry which is preliminary data.</text>
</comment>
<proteinExistence type="predicted"/>
<evidence type="ECO:0000313" key="2">
    <source>
        <dbReference type="Proteomes" id="UP000240481"/>
    </source>
</evidence>
<dbReference type="AlphaFoldDB" id="A0A0J8V9T8"/>
<dbReference type="Proteomes" id="UP000240481">
    <property type="component" value="Unassembled WGS sequence"/>
</dbReference>
<sequence length="63" mass="7254">MQASDLKQGMWVEHQHEIAEIIAVDPSNNTVIIENQNDHQRSSVSCEEITDQPQLHTGCDRYY</sequence>
<name>A0A0J8V9T8_9GAMM</name>
<dbReference type="EMBL" id="PYLZ01000013">
    <property type="protein sequence ID" value="PSW22473.1"/>
    <property type="molecule type" value="Genomic_DNA"/>
</dbReference>
<gene>
    <name evidence="1" type="ORF">C9I94_19955</name>
</gene>
<dbReference type="OrthoDB" id="5817318at2"/>
<dbReference type="RefSeq" id="WP_048899422.1">
    <property type="nucleotide sequence ID" value="NZ_AP024852.1"/>
</dbReference>
<keyword evidence="2" id="KW-1185">Reference proteome</keyword>
<accession>A0A0J8V9T8</accession>
<protein>
    <submittedName>
        <fullName evidence="1">Uncharacterized protein</fullName>
    </submittedName>
</protein>
<organism evidence="1 2">
    <name type="scientific">Photobacterium swingsii</name>
    <dbReference type="NCBI Taxonomy" id="680026"/>
    <lineage>
        <taxon>Bacteria</taxon>
        <taxon>Pseudomonadati</taxon>
        <taxon>Pseudomonadota</taxon>
        <taxon>Gammaproteobacteria</taxon>
        <taxon>Vibrionales</taxon>
        <taxon>Vibrionaceae</taxon>
        <taxon>Photobacterium</taxon>
    </lineage>
</organism>
<reference evidence="1 2" key="1">
    <citation type="submission" date="2018-01" db="EMBL/GenBank/DDBJ databases">
        <title>Whole genome sequencing of Histamine producing bacteria.</title>
        <authorList>
            <person name="Butler K."/>
        </authorList>
    </citation>
    <scope>NUCLEOTIDE SEQUENCE [LARGE SCALE GENOMIC DNA]</scope>
    <source>
        <strain evidence="1 2">DSM 24669</strain>
    </source>
</reference>